<dbReference type="STRING" id="1494590.ATN84_07965"/>
<dbReference type="CDD" id="cd00609">
    <property type="entry name" value="AAT_like"/>
    <property type="match status" value="1"/>
</dbReference>
<sequence length="458" mass="48066">MGDSAAPEWAANIRTRTGPIYLSIVDALAEARAAGTLQPGDRLPAQRDLAQQLGVDLTTVTRAFSEARRRNLIDAAPGRGSFVTSGGAEEPILDLGMIIPPSPAGVNLPGLIRSGIDGLLRRSSADALLSYHPDPGSPAERAAGAEWLGGEGDRLPVGRVAVGPGAQALLCAVMMTMSAPEDVVLADSLTYPGFISLAATLQRRIAGVAADGEGMRPDALEALAGATGARLVYLNPTLHNPTTLIMPARRRRELIDVARRRNLVIIEDDPYSRLLPSGEPTFLALAPDLTFHVATLAKCISPFLRTAFLAAPDAEGIDAVAQRLRSIALMAPPLMTGLAADWIRNGTAAEVVGGIRQEMEARHALAAGILPPQAQGHPCGLHVWLPLQHDQKAAPIVHAARRRGLAVSAGTDFAVSDDAPDGIRIALGAVATRSRLEEALRSFMTTLQAPTTPTTALV</sequence>
<dbReference type="Gene3D" id="3.40.640.10">
    <property type="entry name" value="Type I PLP-dependent aspartate aminotransferase-like (Major domain)"/>
    <property type="match status" value="1"/>
</dbReference>
<name>A0A135HVU5_9HYPH</name>
<accession>A0A135HVU5</accession>
<gene>
    <name evidence="7" type="ORF">ATN84_07965</name>
</gene>
<dbReference type="PANTHER" id="PTHR46577">
    <property type="entry name" value="HTH-TYPE TRANSCRIPTIONAL REGULATORY PROTEIN GABR"/>
    <property type="match status" value="1"/>
</dbReference>
<dbReference type="SMART" id="SM00345">
    <property type="entry name" value="HTH_GNTR"/>
    <property type="match status" value="1"/>
</dbReference>
<dbReference type="InterPro" id="IPR004839">
    <property type="entry name" value="Aminotransferase_I/II_large"/>
</dbReference>
<feature type="domain" description="HTH gntR-type" evidence="6">
    <location>
        <begin position="18"/>
        <end position="86"/>
    </location>
</feature>
<evidence type="ECO:0000256" key="2">
    <source>
        <dbReference type="ARBA" id="ARBA00022898"/>
    </source>
</evidence>
<dbReference type="CDD" id="cd07377">
    <property type="entry name" value="WHTH_GntR"/>
    <property type="match status" value="1"/>
</dbReference>
<dbReference type="Gene3D" id="1.10.10.10">
    <property type="entry name" value="Winged helix-like DNA-binding domain superfamily/Winged helix DNA-binding domain"/>
    <property type="match status" value="1"/>
</dbReference>
<dbReference type="GO" id="GO:0003677">
    <property type="term" value="F:DNA binding"/>
    <property type="evidence" value="ECO:0007669"/>
    <property type="project" value="UniProtKB-KW"/>
</dbReference>
<dbReference type="OrthoDB" id="9804020at2"/>
<evidence type="ECO:0000256" key="1">
    <source>
        <dbReference type="ARBA" id="ARBA00005384"/>
    </source>
</evidence>
<comment type="caution">
    <text evidence="7">The sequence shown here is derived from an EMBL/GenBank/DDBJ whole genome shotgun (WGS) entry which is preliminary data.</text>
</comment>
<dbReference type="GO" id="GO:0003700">
    <property type="term" value="F:DNA-binding transcription factor activity"/>
    <property type="evidence" value="ECO:0007669"/>
    <property type="project" value="InterPro"/>
</dbReference>
<reference evidence="7 8" key="1">
    <citation type="submission" date="2015-11" db="EMBL/GenBank/DDBJ databases">
        <title>Draft genome sequence of Paramesorhizobium deserti A-3-E, a strain highly resistant to diverse beta-lactam antibiotics.</title>
        <authorList>
            <person name="Lv R."/>
            <person name="Yang X."/>
            <person name="Fang N."/>
            <person name="Guo J."/>
            <person name="Luo X."/>
            <person name="Peng F."/>
            <person name="Yang R."/>
            <person name="Cui Y."/>
            <person name="Fang C."/>
            <person name="Song Y."/>
        </authorList>
    </citation>
    <scope>NUCLEOTIDE SEQUENCE [LARGE SCALE GENOMIC DNA]</scope>
    <source>
        <strain evidence="7 8">A-3-E</strain>
    </source>
</reference>
<dbReference type="Proteomes" id="UP000070107">
    <property type="component" value="Unassembled WGS sequence"/>
</dbReference>
<dbReference type="InterPro" id="IPR000524">
    <property type="entry name" value="Tscrpt_reg_HTH_GntR"/>
</dbReference>
<evidence type="ECO:0000313" key="8">
    <source>
        <dbReference type="Proteomes" id="UP000070107"/>
    </source>
</evidence>
<evidence type="ECO:0000259" key="6">
    <source>
        <dbReference type="PROSITE" id="PS50949"/>
    </source>
</evidence>
<dbReference type="InterPro" id="IPR036388">
    <property type="entry name" value="WH-like_DNA-bd_sf"/>
</dbReference>
<dbReference type="AlphaFoldDB" id="A0A135HVU5"/>
<protein>
    <recommendedName>
        <fullName evidence="6">HTH gntR-type domain-containing protein</fullName>
    </recommendedName>
</protein>
<keyword evidence="8" id="KW-1185">Reference proteome</keyword>
<keyword evidence="4" id="KW-0238">DNA-binding</keyword>
<dbReference type="SUPFAM" id="SSF46785">
    <property type="entry name" value="Winged helix' DNA-binding domain"/>
    <property type="match status" value="1"/>
</dbReference>
<evidence type="ECO:0000313" key="7">
    <source>
        <dbReference type="EMBL" id="KXF77320.1"/>
    </source>
</evidence>
<comment type="similarity">
    <text evidence="1">In the C-terminal section; belongs to the class-I pyridoxal-phosphate-dependent aminotransferase family.</text>
</comment>
<dbReference type="InterPro" id="IPR036390">
    <property type="entry name" value="WH_DNA-bd_sf"/>
</dbReference>
<dbReference type="InterPro" id="IPR051446">
    <property type="entry name" value="HTH_trans_reg/aminotransferase"/>
</dbReference>
<dbReference type="PANTHER" id="PTHR46577:SF1">
    <property type="entry name" value="HTH-TYPE TRANSCRIPTIONAL REGULATORY PROTEIN GABR"/>
    <property type="match status" value="1"/>
</dbReference>
<dbReference type="Pfam" id="PF00392">
    <property type="entry name" value="GntR"/>
    <property type="match status" value="1"/>
</dbReference>
<keyword evidence="3" id="KW-0805">Transcription regulation</keyword>
<evidence type="ECO:0000256" key="5">
    <source>
        <dbReference type="ARBA" id="ARBA00023163"/>
    </source>
</evidence>
<dbReference type="PROSITE" id="PS50949">
    <property type="entry name" value="HTH_GNTR"/>
    <property type="match status" value="1"/>
</dbReference>
<dbReference type="InterPro" id="IPR015421">
    <property type="entry name" value="PyrdxlP-dep_Trfase_major"/>
</dbReference>
<dbReference type="Pfam" id="PF00155">
    <property type="entry name" value="Aminotran_1_2"/>
    <property type="match status" value="1"/>
</dbReference>
<dbReference type="GO" id="GO:0030170">
    <property type="term" value="F:pyridoxal phosphate binding"/>
    <property type="evidence" value="ECO:0007669"/>
    <property type="project" value="InterPro"/>
</dbReference>
<keyword evidence="2" id="KW-0663">Pyridoxal phosphate</keyword>
<evidence type="ECO:0000256" key="3">
    <source>
        <dbReference type="ARBA" id="ARBA00023015"/>
    </source>
</evidence>
<dbReference type="InterPro" id="IPR015424">
    <property type="entry name" value="PyrdxlP-dep_Trfase"/>
</dbReference>
<keyword evidence="5" id="KW-0804">Transcription</keyword>
<proteinExistence type="inferred from homology"/>
<dbReference type="EMBL" id="LNTU01000012">
    <property type="protein sequence ID" value="KXF77320.1"/>
    <property type="molecule type" value="Genomic_DNA"/>
</dbReference>
<dbReference type="SUPFAM" id="SSF53383">
    <property type="entry name" value="PLP-dependent transferases"/>
    <property type="match status" value="1"/>
</dbReference>
<organism evidence="7 8">
    <name type="scientific">Paramesorhizobium deserti</name>
    <dbReference type="NCBI Taxonomy" id="1494590"/>
    <lineage>
        <taxon>Bacteria</taxon>
        <taxon>Pseudomonadati</taxon>
        <taxon>Pseudomonadota</taxon>
        <taxon>Alphaproteobacteria</taxon>
        <taxon>Hyphomicrobiales</taxon>
        <taxon>Phyllobacteriaceae</taxon>
        <taxon>Paramesorhizobium</taxon>
    </lineage>
</organism>
<dbReference type="RefSeq" id="WP_068881506.1">
    <property type="nucleotide sequence ID" value="NZ_LNTU01000012.1"/>
</dbReference>
<evidence type="ECO:0000256" key="4">
    <source>
        <dbReference type="ARBA" id="ARBA00023125"/>
    </source>
</evidence>